<reference evidence="3 4" key="1">
    <citation type="journal article" date="2009" name="PLoS ONE">
        <title>Complete genome sequence of the aerobic CO-oxidizing thermophile Thermomicrobium roseum.</title>
        <authorList>
            <person name="Wu D."/>
            <person name="Raymond J."/>
            <person name="Wu M."/>
            <person name="Chatterji S."/>
            <person name="Ren Q."/>
            <person name="Graham J.E."/>
            <person name="Bryant D.A."/>
            <person name="Robb F."/>
            <person name="Colman A."/>
            <person name="Tallon L.J."/>
            <person name="Badger J.H."/>
            <person name="Madupu R."/>
            <person name="Ward N.L."/>
            <person name="Eisen J.A."/>
        </authorList>
    </citation>
    <scope>NUCLEOTIDE SEQUENCE [LARGE SCALE GENOMIC DNA]</scope>
    <source>
        <strain evidence="4">ATCC 27502 / DSM 5159 / P-2</strain>
    </source>
</reference>
<dbReference type="eggNOG" id="COG0340">
    <property type="taxonomic scope" value="Bacteria"/>
</dbReference>
<dbReference type="AlphaFoldDB" id="B9L252"/>
<dbReference type="NCBIfam" id="TIGR00121">
    <property type="entry name" value="birA_ligase"/>
    <property type="match status" value="1"/>
</dbReference>
<dbReference type="PANTHER" id="PTHR12835">
    <property type="entry name" value="BIOTIN PROTEIN LIGASE"/>
    <property type="match status" value="1"/>
</dbReference>
<dbReference type="HOGENOM" id="CLU_1509661_0_0_0"/>
<dbReference type="OrthoDB" id="9807064at2"/>
<evidence type="ECO:0000313" key="3">
    <source>
        <dbReference type="EMBL" id="ACM05648.1"/>
    </source>
</evidence>
<dbReference type="GO" id="GO:0005737">
    <property type="term" value="C:cytoplasm"/>
    <property type="evidence" value="ECO:0007669"/>
    <property type="project" value="TreeGrafter"/>
</dbReference>
<dbReference type="InterPro" id="IPR045864">
    <property type="entry name" value="aa-tRNA-synth_II/BPL/LPL"/>
</dbReference>
<protein>
    <submittedName>
        <fullName evidence="3">BirA protein</fullName>
    </submittedName>
</protein>
<feature type="domain" description="BPL/LPL catalytic" evidence="2">
    <location>
        <begin position="1"/>
        <end position="179"/>
    </location>
</feature>
<dbReference type="STRING" id="309801.trd_0035"/>
<dbReference type="PROSITE" id="PS51733">
    <property type="entry name" value="BPL_LPL_CATALYTIC"/>
    <property type="match status" value="1"/>
</dbReference>
<dbReference type="KEGG" id="tro:trd_0035"/>
<proteinExistence type="predicted"/>
<gene>
    <name evidence="3" type="ordered locus">trd_0035</name>
</gene>
<evidence type="ECO:0000256" key="1">
    <source>
        <dbReference type="ARBA" id="ARBA00022598"/>
    </source>
</evidence>
<dbReference type="CDD" id="cd16442">
    <property type="entry name" value="BPL"/>
    <property type="match status" value="1"/>
</dbReference>
<dbReference type="InterPro" id="IPR004408">
    <property type="entry name" value="Biotin_CoA_COase_ligase"/>
</dbReference>
<name>B9L252_THERP</name>
<dbReference type="Gene3D" id="3.30.930.10">
    <property type="entry name" value="Bira Bifunctional Protein, Domain 2"/>
    <property type="match status" value="1"/>
</dbReference>
<evidence type="ECO:0000313" key="4">
    <source>
        <dbReference type="Proteomes" id="UP000000447"/>
    </source>
</evidence>
<dbReference type="Pfam" id="PF03099">
    <property type="entry name" value="BPL_LplA_LipB"/>
    <property type="match status" value="1"/>
</dbReference>
<keyword evidence="4" id="KW-1185">Reference proteome</keyword>
<dbReference type="SUPFAM" id="SSF55681">
    <property type="entry name" value="Class II aaRS and biotin synthetases"/>
    <property type="match status" value="1"/>
</dbReference>
<dbReference type="PANTHER" id="PTHR12835:SF5">
    <property type="entry name" value="BIOTIN--PROTEIN LIGASE"/>
    <property type="match status" value="1"/>
</dbReference>
<dbReference type="InterPro" id="IPR004143">
    <property type="entry name" value="BPL_LPL_catalytic"/>
</dbReference>
<dbReference type="GO" id="GO:0004077">
    <property type="term" value="F:biotin--[biotin carboxyl-carrier protein] ligase activity"/>
    <property type="evidence" value="ECO:0007669"/>
    <property type="project" value="InterPro"/>
</dbReference>
<keyword evidence="1" id="KW-0436">Ligase</keyword>
<organism evidence="3 4">
    <name type="scientific">Thermomicrobium roseum (strain ATCC 27502 / DSM 5159 / P-2)</name>
    <dbReference type="NCBI Taxonomy" id="309801"/>
    <lineage>
        <taxon>Bacteria</taxon>
        <taxon>Pseudomonadati</taxon>
        <taxon>Thermomicrobiota</taxon>
        <taxon>Thermomicrobia</taxon>
        <taxon>Thermomicrobiales</taxon>
        <taxon>Thermomicrobiaceae</taxon>
        <taxon>Thermomicrobium</taxon>
    </lineage>
</organism>
<accession>B9L252</accession>
<sequence length="183" mass="19830">MVAWVVHRYQRVTSTMDIAADLAAQGAPAGTVVLAEEQTEGRGREGRRWLAPPGTSLLFTVIARPPFAVVQDERLAVRVAEHVAAAIAATCGLRPSIKEPNDLLVKGRKLVGILLQSRVRAEVLEYLLLGIGINVNIPADCLPLPTATSLLVELGHPVDRDRLLAAVLDQLARDERLFPPTVR</sequence>
<dbReference type="EMBL" id="CP001275">
    <property type="protein sequence ID" value="ACM05648.1"/>
    <property type="molecule type" value="Genomic_DNA"/>
</dbReference>
<dbReference type="Proteomes" id="UP000000447">
    <property type="component" value="Chromosome"/>
</dbReference>
<dbReference type="RefSeq" id="WP_012641448.1">
    <property type="nucleotide sequence ID" value="NC_011959.1"/>
</dbReference>
<evidence type="ECO:0000259" key="2">
    <source>
        <dbReference type="PROSITE" id="PS51733"/>
    </source>
</evidence>